<dbReference type="Proteomes" id="UP000324479">
    <property type="component" value="Unassembled WGS sequence"/>
</dbReference>
<dbReference type="RefSeq" id="WP_150078653.1">
    <property type="nucleotide sequence ID" value="NZ_VWOX01000014.1"/>
</dbReference>
<organism evidence="2 3">
    <name type="scientific">Roseiconus nitratireducens</name>
    <dbReference type="NCBI Taxonomy" id="2605748"/>
    <lineage>
        <taxon>Bacteria</taxon>
        <taxon>Pseudomonadati</taxon>
        <taxon>Planctomycetota</taxon>
        <taxon>Planctomycetia</taxon>
        <taxon>Pirellulales</taxon>
        <taxon>Pirellulaceae</taxon>
        <taxon>Roseiconus</taxon>
    </lineage>
</organism>
<evidence type="ECO:0000313" key="2">
    <source>
        <dbReference type="EMBL" id="KAA5540183.1"/>
    </source>
</evidence>
<protein>
    <submittedName>
        <fullName evidence="2">Uncharacterized protein</fullName>
    </submittedName>
</protein>
<evidence type="ECO:0000313" key="3">
    <source>
        <dbReference type="Proteomes" id="UP000324479"/>
    </source>
</evidence>
<sequence>MIYFIPWALLMLAVILAVPIAAKMSPKPAGAKRAAEEPDGEEVFEEGVPGEDDFASAEDDFGAEPLGDDDFADFK</sequence>
<comment type="caution">
    <text evidence="2">The sequence shown here is derived from an EMBL/GenBank/DDBJ whole genome shotgun (WGS) entry which is preliminary data.</text>
</comment>
<feature type="region of interest" description="Disordered" evidence="1">
    <location>
        <begin position="27"/>
        <end position="75"/>
    </location>
</feature>
<reference evidence="2 3" key="1">
    <citation type="submission" date="2019-08" db="EMBL/GenBank/DDBJ databases">
        <authorList>
            <person name="Dhanesh K."/>
            <person name="Kumar G."/>
            <person name="Sasikala C."/>
            <person name="Venkata Ramana C."/>
        </authorList>
    </citation>
    <scope>NUCLEOTIDE SEQUENCE [LARGE SCALE GENOMIC DNA]</scope>
    <source>
        <strain evidence="2 3">JC645</strain>
    </source>
</reference>
<feature type="compositionally biased region" description="Acidic residues" evidence="1">
    <location>
        <begin position="37"/>
        <end position="75"/>
    </location>
</feature>
<dbReference type="EMBL" id="VWOX01000014">
    <property type="protein sequence ID" value="KAA5540183.1"/>
    <property type="molecule type" value="Genomic_DNA"/>
</dbReference>
<accession>A0A5M6CYK0</accession>
<evidence type="ECO:0000256" key="1">
    <source>
        <dbReference type="SAM" id="MobiDB-lite"/>
    </source>
</evidence>
<name>A0A5M6CYK0_9BACT</name>
<keyword evidence="3" id="KW-1185">Reference proteome</keyword>
<proteinExistence type="predicted"/>
<gene>
    <name evidence="2" type="ORF">FYK55_21320</name>
</gene>
<dbReference type="AlphaFoldDB" id="A0A5M6CYK0"/>